<feature type="domain" description="AB hydrolase-1" evidence="1">
    <location>
        <begin position="46"/>
        <end position="138"/>
    </location>
</feature>
<dbReference type="PANTHER" id="PTHR12277:SF81">
    <property type="entry name" value="PROTEIN ABHD13"/>
    <property type="match status" value="1"/>
</dbReference>
<dbReference type="InterPro" id="IPR000073">
    <property type="entry name" value="AB_hydrolase_1"/>
</dbReference>
<sequence>MGNVNSILFRPPEVTPLHPNNRFFLTNSYGNRIPACFFRRIGASVTLLYSHANAEDLGLMFGWIKCLSRRLNVNVLAFDYTGYGESDGEPCEEACYADIDVAYEYLINVRKIDPSKIVLYGRSVGSGPATYLAAKLSDEGVEIGGLVLEASFKSVYRVVADFGCTVLGDKFPNIDRISSVRYVEYVAIFFNFSFLLHSDQSISSYFPISSRCPTMIIHGADDKTIPIEHGLALHNAIHESYKAEPYWVLGKGHNDLDYNFEPLVNKLNDFLDIYLDDEESGEKRFQAGLAGVSRTSKAAKGMGIEPLRLRTTLSYDN</sequence>
<dbReference type="PANTHER" id="PTHR12277">
    <property type="entry name" value="ALPHA/BETA HYDROLASE DOMAIN-CONTAINING PROTEIN"/>
    <property type="match status" value="1"/>
</dbReference>
<name>A0A7S3V3Z7_9STRA</name>
<dbReference type="InterPro" id="IPR029058">
    <property type="entry name" value="AB_hydrolase_fold"/>
</dbReference>
<evidence type="ECO:0000259" key="1">
    <source>
        <dbReference type="Pfam" id="PF00561"/>
    </source>
</evidence>
<dbReference type="EMBL" id="HBIO01000762">
    <property type="protein sequence ID" value="CAE0455710.1"/>
    <property type="molecule type" value="Transcribed_RNA"/>
</dbReference>
<dbReference type="Gene3D" id="3.40.50.1820">
    <property type="entry name" value="alpha/beta hydrolase"/>
    <property type="match status" value="1"/>
</dbReference>
<dbReference type="SUPFAM" id="SSF53474">
    <property type="entry name" value="alpha/beta-Hydrolases"/>
    <property type="match status" value="1"/>
</dbReference>
<organism evidence="2">
    <name type="scientific">Chaetoceros debilis</name>
    <dbReference type="NCBI Taxonomy" id="122233"/>
    <lineage>
        <taxon>Eukaryota</taxon>
        <taxon>Sar</taxon>
        <taxon>Stramenopiles</taxon>
        <taxon>Ochrophyta</taxon>
        <taxon>Bacillariophyta</taxon>
        <taxon>Coscinodiscophyceae</taxon>
        <taxon>Chaetocerotophycidae</taxon>
        <taxon>Chaetocerotales</taxon>
        <taxon>Chaetocerotaceae</taxon>
        <taxon>Chaetoceros</taxon>
    </lineage>
</organism>
<evidence type="ECO:0000313" key="2">
    <source>
        <dbReference type="EMBL" id="CAE0455710.1"/>
    </source>
</evidence>
<reference evidence="2" key="1">
    <citation type="submission" date="2021-01" db="EMBL/GenBank/DDBJ databases">
        <authorList>
            <person name="Corre E."/>
            <person name="Pelletier E."/>
            <person name="Niang G."/>
            <person name="Scheremetjew M."/>
            <person name="Finn R."/>
            <person name="Kale V."/>
            <person name="Holt S."/>
            <person name="Cochrane G."/>
            <person name="Meng A."/>
            <person name="Brown T."/>
            <person name="Cohen L."/>
        </authorList>
    </citation>
    <scope>NUCLEOTIDE SEQUENCE</scope>
    <source>
        <strain evidence="2">MM31A-1</strain>
    </source>
</reference>
<protein>
    <recommendedName>
        <fullName evidence="1">AB hydrolase-1 domain-containing protein</fullName>
    </recommendedName>
</protein>
<accession>A0A7S3V3Z7</accession>
<gene>
    <name evidence="2" type="ORF">CDEB00056_LOCUS551</name>
</gene>
<dbReference type="AlphaFoldDB" id="A0A7S3V3Z7"/>
<proteinExistence type="predicted"/>
<dbReference type="Pfam" id="PF00561">
    <property type="entry name" value="Abhydrolase_1"/>
    <property type="match status" value="1"/>
</dbReference>